<accession>A0A8J9ZMN2</accession>
<dbReference type="OrthoDB" id="8915690at2759"/>
<evidence type="ECO:0000313" key="2">
    <source>
        <dbReference type="EMBL" id="CAH1258205.1"/>
    </source>
</evidence>
<sequence length="222" mass="25728">MICRRRMKISAFVALLVCGGICYYILATVHESIRLAHTPQLYKIHNRMGFPSEHGVGICNIKRNFMFVKEETWEESEQKVRNLLKDKLQLDPKKVEIERAHRNGRFQADRRPRSIVTKLLRYKDKQGILQRAKNLKGTHIFINEDYSEAFRQKRRELIPELKAARERGNVAYLRFDRLIVHPPRQTSGGDSQKHHFNEGSSRPCRPDTRSSGAEPGASAPHS</sequence>
<dbReference type="Gene3D" id="3.30.70.1820">
    <property type="entry name" value="L1 transposable element, RRM domain"/>
    <property type="match status" value="1"/>
</dbReference>
<dbReference type="EMBL" id="OV696688">
    <property type="protein sequence ID" value="CAH1258205.1"/>
    <property type="molecule type" value="Genomic_DNA"/>
</dbReference>
<evidence type="ECO:0000313" key="3">
    <source>
        <dbReference type="Proteomes" id="UP000838412"/>
    </source>
</evidence>
<dbReference type="Proteomes" id="UP000838412">
    <property type="component" value="Chromosome 3"/>
</dbReference>
<evidence type="ECO:0000256" key="1">
    <source>
        <dbReference type="SAM" id="MobiDB-lite"/>
    </source>
</evidence>
<proteinExistence type="predicted"/>
<gene>
    <name evidence="2" type="primary">Hypp1974</name>
    <name evidence="2" type="ORF">BLAG_LOCUS15855</name>
</gene>
<name>A0A8J9ZMN2_BRALA</name>
<feature type="region of interest" description="Disordered" evidence="1">
    <location>
        <begin position="181"/>
        <end position="222"/>
    </location>
</feature>
<dbReference type="AlphaFoldDB" id="A0A8J9ZMN2"/>
<reference evidence="2" key="1">
    <citation type="submission" date="2022-01" db="EMBL/GenBank/DDBJ databases">
        <authorList>
            <person name="Braso-Vives M."/>
        </authorList>
    </citation>
    <scope>NUCLEOTIDE SEQUENCE</scope>
</reference>
<protein>
    <submittedName>
        <fullName evidence="2">Hypp1974 protein</fullName>
    </submittedName>
</protein>
<keyword evidence="3" id="KW-1185">Reference proteome</keyword>
<organism evidence="2 3">
    <name type="scientific">Branchiostoma lanceolatum</name>
    <name type="common">Common lancelet</name>
    <name type="synonym">Amphioxus lanceolatum</name>
    <dbReference type="NCBI Taxonomy" id="7740"/>
    <lineage>
        <taxon>Eukaryota</taxon>
        <taxon>Metazoa</taxon>
        <taxon>Chordata</taxon>
        <taxon>Cephalochordata</taxon>
        <taxon>Leptocardii</taxon>
        <taxon>Amphioxiformes</taxon>
        <taxon>Branchiostomatidae</taxon>
        <taxon>Branchiostoma</taxon>
    </lineage>
</organism>